<dbReference type="InterPro" id="IPR009057">
    <property type="entry name" value="Homeodomain-like_sf"/>
</dbReference>
<dbReference type="InterPro" id="IPR050624">
    <property type="entry name" value="HTH-type_Tx_Regulator"/>
</dbReference>
<organism evidence="4 5">
    <name type="scientific">Vagococcus carniphilus</name>
    <dbReference type="NCBI Taxonomy" id="218144"/>
    <lineage>
        <taxon>Bacteria</taxon>
        <taxon>Bacillati</taxon>
        <taxon>Bacillota</taxon>
        <taxon>Bacilli</taxon>
        <taxon>Lactobacillales</taxon>
        <taxon>Enterococcaceae</taxon>
        <taxon>Vagococcus</taxon>
    </lineage>
</organism>
<feature type="DNA-binding region" description="H-T-H motif" evidence="2">
    <location>
        <begin position="32"/>
        <end position="51"/>
    </location>
</feature>
<sequence length="184" mass="21259">MKENDLRYLRTRKMIIEAMVNLLKTSNFNDISVTSICKEAQISRSGFYLHYLDKYDLVESFLKDYMVKANQLIQTNDILNKKDFMLTMLTHLKNEGQLIALLLSKNGSIDVQTSIKEMVKENARKNILPFLNVDISSTVEEQYILAYLSNALFGVLQEWINNGQKESPETIVNIINKLMTNKLN</sequence>
<protein>
    <submittedName>
        <fullName evidence="4">TetR family transcriptional regulator</fullName>
    </submittedName>
</protein>
<evidence type="ECO:0000259" key="3">
    <source>
        <dbReference type="PROSITE" id="PS50977"/>
    </source>
</evidence>
<name>A0A430B6N8_9ENTE</name>
<dbReference type="InterPro" id="IPR039532">
    <property type="entry name" value="TetR_C_Firmicutes"/>
</dbReference>
<dbReference type="PROSITE" id="PS50977">
    <property type="entry name" value="HTH_TETR_2"/>
    <property type="match status" value="1"/>
</dbReference>
<dbReference type="GO" id="GO:0003677">
    <property type="term" value="F:DNA binding"/>
    <property type="evidence" value="ECO:0007669"/>
    <property type="project" value="UniProtKB-UniRule"/>
</dbReference>
<dbReference type="PANTHER" id="PTHR43479">
    <property type="entry name" value="ACREF/ENVCD OPERON REPRESSOR-RELATED"/>
    <property type="match status" value="1"/>
</dbReference>
<evidence type="ECO:0000313" key="4">
    <source>
        <dbReference type="EMBL" id="RSU15990.1"/>
    </source>
</evidence>
<reference evidence="4 5" key="1">
    <citation type="submission" date="2017-05" db="EMBL/GenBank/DDBJ databases">
        <title>Vagococcus spp. assemblies.</title>
        <authorList>
            <person name="Gulvik C.A."/>
        </authorList>
    </citation>
    <scope>NUCLEOTIDE SEQUENCE [LARGE SCALE GENOMIC DNA]</scope>
    <source>
        <strain evidence="4 5">SS1714</strain>
    </source>
</reference>
<dbReference type="SUPFAM" id="SSF46689">
    <property type="entry name" value="Homeodomain-like"/>
    <property type="match status" value="1"/>
</dbReference>
<accession>A0A430B6N8</accession>
<evidence type="ECO:0000256" key="1">
    <source>
        <dbReference type="ARBA" id="ARBA00023125"/>
    </source>
</evidence>
<keyword evidence="5" id="KW-1185">Reference proteome</keyword>
<dbReference type="Proteomes" id="UP000288028">
    <property type="component" value="Unassembled WGS sequence"/>
</dbReference>
<dbReference type="EMBL" id="NGKB01000004">
    <property type="protein sequence ID" value="RSU15990.1"/>
    <property type="molecule type" value="Genomic_DNA"/>
</dbReference>
<dbReference type="GeneID" id="95581860"/>
<dbReference type="InterPro" id="IPR001647">
    <property type="entry name" value="HTH_TetR"/>
</dbReference>
<gene>
    <name evidence="4" type="ORF">CBF28_06055</name>
</gene>
<dbReference type="OrthoDB" id="9810250at2"/>
<feature type="domain" description="HTH tetR-type" evidence="3">
    <location>
        <begin position="9"/>
        <end position="69"/>
    </location>
</feature>
<evidence type="ECO:0000313" key="5">
    <source>
        <dbReference type="Proteomes" id="UP000288028"/>
    </source>
</evidence>
<evidence type="ECO:0000256" key="2">
    <source>
        <dbReference type="PROSITE-ProRule" id="PRU00335"/>
    </source>
</evidence>
<dbReference type="PANTHER" id="PTHR43479:SF7">
    <property type="entry name" value="TETR-FAMILY TRANSCRIPTIONAL REGULATOR"/>
    <property type="match status" value="1"/>
</dbReference>
<dbReference type="RefSeq" id="WP_126792986.1">
    <property type="nucleotide sequence ID" value="NZ_CP060720.1"/>
</dbReference>
<dbReference type="AlphaFoldDB" id="A0A430B6N8"/>
<proteinExistence type="predicted"/>
<dbReference type="Pfam" id="PF14278">
    <property type="entry name" value="TetR_C_8"/>
    <property type="match status" value="1"/>
</dbReference>
<comment type="caution">
    <text evidence="4">The sequence shown here is derived from an EMBL/GenBank/DDBJ whole genome shotgun (WGS) entry which is preliminary data.</text>
</comment>
<keyword evidence="1 2" id="KW-0238">DNA-binding</keyword>
<dbReference type="Gene3D" id="1.10.357.10">
    <property type="entry name" value="Tetracycline Repressor, domain 2"/>
    <property type="match status" value="1"/>
</dbReference>